<proteinExistence type="predicted"/>
<name>A0A0E9QUZ9_ANGAN</name>
<evidence type="ECO:0000313" key="1">
    <source>
        <dbReference type="EMBL" id="JAH20766.1"/>
    </source>
</evidence>
<reference evidence="1" key="1">
    <citation type="submission" date="2014-11" db="EMBL/GenBank/DDBJ databases">
        <authorList>
            <person name="Amaro Gonzalez C."/>
        </authorList>
    </citation>
    <scope>NUCLEOTIDE SEQUENCE</scope>
</reference>
<accession>A0A0E9QUZ9</accession>
<organism evidence="1">
    <name type="scientific">Anguilla anguilla</name>
    <name type="common">European freshwater eel</name>
    <name type="synonym">Muraena anguilla</name>
    <dbReference type="NCBI Taxonomy" id="7936"/>
    <lineage>
        <taxon>Eukaryota</taxon>
        <taxon>Metazoa</taxon>
        <taxon>Chordata</taxon>
        <taxon>Craniata</taxon>
        <taxon>Vertebrata</taxon>
        <taxon>Euteleostomi</taxon>
        <taxon>Actinopterygii</taxon>
        <taxon>Neopterygii</taxon>
        <taxon>Teleostei</taxon>
        <taxon>Anguilliformes</taxon>
        <taxon>Anguillidae</taxon>
        <taxon>Anguilla</taxon>
    </lineage>
</organism>
<protein>
    <submittedName>
        <fullName evidence="1">Uncharacterized protein</fullName>
    </submittedName>
</protein>
<reference evidence="1" key="2">
    <citation type="journal article" date="2015" name="Fish Shellfish Immunol.">
        <title>Early steps in the European eel (Anguilla anguilla)-Vibrio vulnificus interaction in the gills: Role of the RtxA13 toxin.</title>
        <authorList>
            <person name="Callol A."/>
            <person name="Pajuelo D."/>
            <person name="Ebbesson L."/>
            <person name="Teles M."/>
            <person name="MacKenzie S."/>
            <person name="Amaro C."/>
        </authorList>
    </citation>
    <scope>NUCLEOTIDE SEQUENCE</scope>
</reference>
<dbReference type="AlphaFoldDB" id="A0A0E9QUZ9"/>
<sequence>MDVGIINFKCAVKPLCLPACWI</sequence>
<dbReference type="EMBL" id="GBXM01087811">
    <property type="protein sequence ID" value="JAH20766.1"/>
    <property type="molecule type" value="Transcribed_RNA"/>
</dbReference>